<dbReference type="GO" id="GO:0046933">
    <property type="term" value="F:proton-transporting ATP synthase activity, rotational mechanism"/>
    <property type="evidence" value="ECO:0007669"/>
    <property type="project" value="InterPro"/>
</dbReference>
<evidence type="ECO:0000256" key="4">
    <source>
        <dbReference type="ARBA" id="ARBA00022448"/>
    </source>
</evidence>
<comment type="subcellular location">
    <subcellularLocation>
        <location evidence="2">Membrane</location>
        <topology evidence="2">Peripheral membrane protein</topology>
    </subcellularLocation>
</comment>
<evidence type="ECO:0000256" key="7">
    <source>
        <dbReference type="ARBA" id="ARBA00023136"/>
    </source>
</evidence>
<keyword evidence="9" id="KW-0066">ATP synthesis</keyword>
<dbReference type="PATRIC" id="fig|1420583.3.peg.3967"/>
<evidence type="ECO:0000256" key="6">
    <source>
        <dbReference type="ARBA" id="ARBA00023065"/>
    </source>
</evidence>
<evidence type="ECO:0008006" key="13">
    <source>
        <dbReference type="Google" id="ProtNLM"/>
    </source>
</evidence>
<comment type="function">
    <text evidence="1">Produces ATP from ADP in the presence of a proton gradient across the membrane. The gamma chain is believed to be important in regulating ATPase activity and the flow of protons through the CF(0) complex.</text>
</comment>
<dbReference type="Pfam" id="PF00231">
    <property type="entry name" value="ATP-synt"/>
    <property type="match status" value="1"/>
</dbReference>
<keyword evidence="10" id="KW-0175">Coiled coil</keyword>
<keyword evidence="7" id="KW-0472">Membrane</keyword>
<evidence type="ECO:0000256" key="9">
    <source>
        <dbReference type="ARBA" id="ARBA00023310"/>
    </source>
</evidence>
<dbReference type="SUPFAM" id="SSF52943">
    <property type="entry name" value="ATP synthase (F1-ATPase), gamma subunit"/>
    <property type="match status" value="1"/>
</dbReference>
<dbReference type="STRING" id="1420583.V473_20790"/>
<evidence type="ECO:0000256" key="10">
    <source>
        <dbReference type="SAM" id="Coils"/>
    </source>
</evidence>
<proteinExistence type="inferred from homology"/>
<dbReference type="GO" id="GO:0045259">
    <property type="term" value="C:proton-transporting ATP synthase complex"/>
    <property type="evidence" value="ECO:0007669"/>
    <property type="project" value="UniProtKB-KW"/>
</dbReference>
<comment type="caution">
    <text evidence="11">The sequence shown here is derived from an EMBL/GenBank/DDBJ whole genome shotgun (WGS) entry which is preliminary data.</text>
</comment>
<keyword evidence="6" id="KW-0406">Ion transport</keyword>
<dbReference type="InterPro" id="IPR000131">
    <property type="entry name" value="ATP_synth_F1_gsu"/>
</dbReference>
<evidence type="ECO:0000256" key="3">
    <source>
        <dbReference type="ARBA" id="ARBA00007681"/>
    </source>
</evidence>
<keyword evidence="5" id="KW-0375">Hydrogen ion transport</keyword>
<protein>
    <recommendedName>
        <fullName evidence="13">ATP synthase subunit gamma</fullName>
    </recommendedName>
</protein>
<dbReference type="Gene3D" id="3.40.1380.10">
    <property type="match status" value="1"/>
</dbReference>
<organism evidence="11 12">
    <name type="scientific">Sphingobium cupriresistens LL01</name>
    <dbReference type="NCBI Taxonomy" id="1420583"/>
    <lineage>
        <taxon>Bacteria</taxon>
        <taxon>Pseudomonadati</taxon>
        <taxon>Pseudomonadota</taxon>
        <taxon>Alphaproteobacteria</taxon>
        <taxon>Sphingomonadales</taxon>
        <taxon>Sphingomonadaceae</taxon>
        <taxon>Sphingobium</taxon>
    </lineage>
</organism>
<evidence type="ECO:0000256" key="1">
    <source>
        <dbReference type="ARBA" id="ARBA00003456"/>
    </source>
</evidence>
<sequence length="288" mass="30073">MSDRLATVGRRIATVRQLGAVVNAMRGIAGARAQQGRALLPAIRAYAATAGHAIGKARQLQTGPAAPPLNSAKGKTGLIVFGAEQGFAGAFPEQVLNAAASDSQAAHFFLVGDRAAALAAERSLPVAWATSLPSRAAALANMATELLGALYDYVAVAGAVPVAMIYPVWTAGHGASVVRRSLLPLDPDMFPPEPVGSIPLINLPASDLVERLAQEYVFAQLCEAATEAFAAENEARMATMAAAKTNIDARLQALEREERLTRQEEITAEVVELAAGARARGRTRAVSE</sequence>
<evidence type="ECO:0000256" key="5">
    <source>
        <dbReference type="ARBA" id="ARBA00022781"/>
    </source>
</evidence>
<accession>A0A0J7XJS8</accession>
<dbReference type="InterPro" id="IPR035968">
    <property type="entry name" value="ATP_synth_F1_ATPase_gsu"/>
</dbReference>
<dbReference type="Gene3D" id="1.10.287.80">
    <property type="entry name" value="ATP synthase, gamma subunit, helix hairpin domain"/>
    <property type="match status" value="1"/>
</dbReference>
<evidence type="ECO:0000313" key="11">
    <source>
        <dbReference type="EMBL" id="KMS52291.1"/>
    </source>
</evidence>
<dbReference type="PRINTS" id="PR00126">
    <property type="entry name" value="ATPASEGAMMA"/>
</dbReference>
<dbReference type="RefSeq" id="WP_024018191.1">
    <property type="nucleotide sequence ID" value="NZ_KQ130437.1"/>
</dbReference>
<gene>
    <name evidence="11" type="ORF">V473_20790</name>
</gene>
<dbReference type="AlphaFoldDB" id="A0A0J7XJS8"/>
<evidence type="ECO:0000256" key="2">
    <source>
        <dbReference type="ARBA" id="ARBA00004170"/>
    </source>
</evidence>
<evidence type="ECO:0000256" key="8">
    <source>
        <dbReference type="ARBA" id="ARBA00023196"/>
    </source>
</evidence>
<comment type="similarity">
    <text evidence="3">Belongs to the ATPase gamma chain family.</text>
</comment>
<dbReference type="EMBL" id="JACT01000006">
    <property type="protein sequence ID" value="KMS52291.1"/>
    <property type="molecule type" value="Genomic_DNA"/>
</dbReference>
<keyword evidence="12" id="KW-1185">Reference proteome</keyword>
<dbReference type="Proteomes" id="UP000052232">
    <property type="component" value="Unassembled WGS sequence"/>
</dbReference>
<keyword evidence="4" id="KW-0813">Transport</keyword>
<name>A0A0J7XJS8_9SPHN</name>
<feature type="coiled-coil region" evidence="10">
    <location>
        <begin position="237"/>
        <end position="264"/>
    </location>
</feature>
<keyword evidence="8" id="KW-0139">CF(1)</keyword>
<reference evidence="11 12" key="1">
    <citation type="journal article" date="2015" name="G3 (Bethesda)">
        <title>Insights into Ongoing Evolution of the Hexachlorocyclohexane Catabolic Pathway from Comparative Genomics of Ten Sphingomonadaceae Strains.</title>
        <authorList>
            <person name="Pearce S.L."/>
            <person name="Oakeshott J.G."/>
            <person name="Pandey G."/>
        </authorList>
    </citation>
    <scope>NUCLEOTIDE SEQUENCE [LARGE SCALE GENOMIC DNA]</scope>
    <source>
        <strain evidence="11 12">LL01</strain>
    </source>
</reference>
<evidence type="ECO:0000313" key="12">
    <source>
        <dbReference type="Proteomes" id="UP000052232"/>
    </source>
</evidence>